<evidence type="ECO:0000256" key="5">
    <source>
        <dbReference type="PIRSR" id="PIRSR001430-1"/>
    </source>
</evidence>
<keyword evidence="3 4" id="KW-0413">Isomerase</keyword>
<dbReference type="EMBL" id="RJVK01000002">
    <property type="protein sequence ID" value="ROR39888.1"/>
    <property type="molecule type" value="Genomic_DNA"/>
</dbReference>
<comment type="caution">
    <text evidence="4">Lacks conserved residue(s) required for the propagation of feature annotation.</text>
</comment>
<evidence type="ECO:0000313" key="12">
    <source>
        <dbReference type="Proteomes" id="UP000298805"/>
    </source>
</evidence>
<dbReference type="EC" id="5.4.99.12" evidence="4"/>
<evidence type="ECO:0000313" key="11">
    <source>
        <dbReference type="Proteomes" id="UP000272781"/>
    </source>
</evidence>
<keyword evidence="2 4" id="KW-0819">tRNA processing</keyword>
<gene>
    <name evidence="4 9" type="primary">truA</name>
    <name evidence="9" type="ORF">C6V80_02820</name>
    <name evidence="10" type="ORF">EDC58_0864</name>
</gene>
<feature type="active site" description="Nucleophile" evidence="4 5">
    <location>
        <position position="53"/>
    </location>
</feature>
<dbReference type="GO" id="GO:0031119">
    <property type="term" value="P:tRNA pseudouridine synthesis"/>
    <property type="evidence" value="ECO:0007669"/>
    <property type="project" value="UniProtKB-UniRule"/>
</dbReference>
<comment type="similarity">
    <text evidence="1 4 7">Belongs to the tRNA pseudouridine synthase TruA family.</text>
</comment>
<sequence length="241" mass="28019">MESQVLKAVISYDGSKFYGMQKQPGKKTIQGEIEHALTKLNIISEVKHAGRTDRGVHALNQVISFDSPYFWEIEKLQNSLNKILHPYIHIKKLSKAPQNFNPRFDAKKRSYRYLISPIFSPHTADYVTYYPKNINYPLLKESLRILKGRHNFEYFAKTGSSVNSYVREIYHTDIFEYKNLTVIKIVGNGFLRGQIRIIVDFLLKINEDVLSLNDLKAQLNGKLISKHLAPPNGLYLERIWY</sequence>
<dbReference type="AlphaFoldDB" id="A0AAJ4UXP0"/>
<reference evidence="10 11" key="2">
    <citation type="submission" date="2018-11" db="EMBL/GenBank/DDBJ databases">
        <title>Genomic Encyclopedia of Type Strains, Phase IV (KMG-IV): sequencing the most valuable type-strain genomes for metagenomic binning, comparative biology and taxonomic classification.</title>
        <authorList>
            <person name="Goeker M."/>
        </authorList>
    </citation>
    <scope>NUCLEOTIDE SEQUENCE [LARGE SCALE GENOMIC DNA]</scope>
    <source>
        <strain evidence="10 11">DSM 27783</strain>
    </source>
</reference>
<reference evidence="9" key="3">
    <citation type="submission" date="2019-06" db="EMBL/GenBank/DDBJ databases">
        <title>A comparative analysis of the Nautiliaceae.</title>
        <authorList>
            <person name="Grosche A."/>
            <person name="Smedile F."/>
            <person name="Vetriani C."/>
        </authorList>
    </citation>
    <scope>NUCLEOTIDE SEQUENCE</scope>
    <source>
        <strain evidence="9">TB6</strain>
    </source>
</reference>
<evidence type="ECO:0000256" key="1">
    <source>
        <dbReference type="ARBA" id="ARBA00009375"/>
    </source>
</evidence>
<dbReference type="PIRSF" id="PIRSF001430">
    <property type="entry name" value="tRNA_psdUrid_synth"/>
    <property type="match status" value="1"/>
</dbReference>
<dbReference type="Gene3D" id="3.30.70.660">
    <property type="entry name" value="Pseudouridine synthase I, catalytic domain, C-terminal subdomain"/>
    <property type="match status" value="1"/>
</dbReference>
<dbReference type="PANTHER" id="PTHR11142:SF0">
    <property type="entry name" value="TRNA PSEUDOURIDINE SYNTHASE-LIKE 1"/>
    <property type="match status" value="1"/>
</dbReference>
<feature type="domain" description="Pseudouridine synthase I TruA alpha/beta" evidence="8">
    <location>
        <begin position="146"/>
        <end position="241"/>
    </location>
</feature>
<dbReference type="InterPro" id="IPR020097">
    <property type="entry name" value="PsdUridine_synth_TruA_a/b_dom"/>
</dbReference>
<evidence type="ECO:0000256" key="6">
    <source>
        <dbReference type="PIRSR" id="PIRSR001430-2"/>
    </source>
</evidence>
<evidence type="ECO:0000256" key="2">
    <source>
        <dbReference type="ARBA" id="ARBA00022694"/>
    </source>
</evidence>
<evidence type="ECO:0000256" key="4">
    <source>
        <dbReference type="HAMAP-Rule" id="MF_00171"/>
    </source>
</evidence>
<keyword evidence="12" id="KW-1185">Reference proteome</keyword>
<dbReference type="PANTHER" id="PTHR11142">
    <property type="entry name" value="PSEUDOURIDYLATE SYNTHASE"/>
    <property type="match status" value="1"/>
</dbReference>
<dbReference type="HAMAP" id="MF_00171">
    <property type="entry name" value="TruA"/>
    <property type="match status" value="1"/>
</dbReference>
<comment type="function">
    <text evidence="4">Formation of pseudouridine at positions 38, 39 and 40 in the anticodon stem and loop of transfer RNAs.</text>
</comment>
<name>A0AAJ4UXP0_9BACT</name>
<comment type="subunit">
    <text evidence="4">Homodimer.</text>
</comment>
<dbReference type="Proteomes" id="UP000298805">
    <property type="component" value="Chromosome"/>
</dbReference>
<dbReference type="InterPro" id="IPR001406">
    <property type="entry name" value="PsdUridine_synth_TruA"/>
</dbReference>
<reference evidence="12" key="1">
    <citation type="submission" date="2018-03" db="EMBL/GenBank/DDBJ databases">
        <title>A comparative analysis of the Nautiliaceae.</title>
        <authorList>
            <person name="Grosche A."/>
            <person name="Smedile F."/>
            <person name="Vetriani C."/>
        </authorList>
    </citation>
    <scope>NUCLEOTIDE SEQUENCE [LARGE SCALE GENOMIC DNA]</scope>
    <source>
        <strain evidence="12">TB6</strain>
    </source>
</reference>
<dbReference type="CDD" id="cd02570">
    <property type="entry name" value="PseudoU_synth_EcTruA"/>
    <property type="match status" value="1"/>
</dbReference>
<dbReference type="Pfam" id="PF01416">
    <property type="entry name" value="PseudoU_synth_1"/>
    <property type="match status" value="2"/>
</dbReference>
<feature type="binding site" evidence="4 6">
    <location>
        <position position="111"/>
    </location>
    <ligand>
        <name>substrate</name>
    </ligand>
</feature>
<dbReference type="EMBL" id="CP027432">
    <property type="protein sequence ID" value="QCI27934.1"/>
    <property type="molecule type" value="Genomic_DNA"/>
</dbReference>
<dbReference type="RefSeq" id="WP_123352273.1">
    <property type="nucleotide sequence ID" value="NZ_CP027432.2"/>
</dbReference>
<dbReference type="Gene3D" id="3.30.70.580">
    <property type="entry name" value="Pseudouridine synthase I, catalytic domain, N-terminal subdomain"/>
    <property type="match status" value="1"/>
</dbReference>
<organism evidence="10 11">
    <name type="scientific">Caminibacter pacificus</name>
    <dbReference type="NCBI Taxonomy" id="1424653"/>
    <lineage>
        <taxon>Bacteria</taxon>
        <taxon>Pseudomonadati</taxon>
        <taxon>Campylobacterota</taxon>
        <taxon>Epsilonproteobacteria</taxon>
        <taxon>Nautiliales</taxon>
        <taxon>Nautiliaceae</taxon>
        <taxon>Caminibacter</taxon>
    </lineage>
</organism>
<accession>A0AAJ4UXP0</accession>
<evidence type="ECO:0000313" key="10">
    <source>
        <dbReference type="EMBL" id="ROR39888.1"/>
    </source>
</evidence>
<dbReference type="NCBIfam" id="TIGR00071">
    <property type="entry name" value="hisT_truA"/>
    <property type="match status" value="1"/>
</dbReference>
<dbReference type="GO" id="GO:0003723">
    <property type="term" value="F:RNA binding"/>
    <property type="evidence" value="ECO:0007669"/>
    <property type="project" value="InterPro"/>
</dbReference>
<comment type="catalytic activity">
    <reaction evidence="4 7">
        <text>uridine(38/39/40) in tRNA = pseudouridine(38/39/40) in tRNA</text>
        <dbReference type="Rhea" id="RHEA:22376"/>
        <dbReference type="Rhea" id="RHEA-COMP:10085"/>
        <dbReference type="Rhea" id="RHEA-COMP:10087"/>
        <dbReference type="ChEBI" id="CHEBI:65314"/>
        <dbReference type="ChEBI" id="CHEBI:65315"/>
        <dbReference type="EC" id="5.4.99.12"/>
    </reaction>
</comment>
<dbReference type="GO" id="GO:0160147">
    <property type="term" value="F:tRNA pseudouridine(38-40) synthase activity"/>
    <property type="evidence" value="ECO:0007669"/>
    <property type="project" value="UniProtKB-EC"/>
</dbReference>
<evidence type="ECO:0000256" key="3">
    <source>
        <dbReference type="ARBA" id="ARBA00023235"/>
    </source>
</evidence>
<evidence type="ECO:0000259" key="8">
    <source>
        <dbReference type="Pfam" id="PF01416"/>
    </source>
</evidence>
<dbReference type="FunFam" id="3.30.70.580:FF:000001">
    <property type="entry name" value="tRNA pseudouridine synthase A"/>
    <property type="match status" value="1"/>
</dbReference>
<proteinExistence type="inferred from homology"/>
<evidence type="ECO:0000256" key="7">
    <source>
        <dbReference type="RuleBase" id="RU003792"/>
    </source>
</evidence>
<dbReference type="InterPro" id="IPR020095">
    <property type="entry name" value="PsdUridine_synth_TruA_C"/>
</dbReference>
<dbReference type="SUPFAM" id="SSF55120">
    <property type="entry name" value="Pseudouridine synthase"/>
    <property type="match status" value="1"/>
</dbReference>
<feature type="domain" description="Pseudouridine synthase I TruA alpha/beta" evidence="8">
    <location>
        <begin position="8"/>
        <end position="105"/>
    </location>
</feature>
<dbReference type="InterPro" id="IPR020103">
    <property type="entry name" value="PsdUridine_synth_cat_dom_sf"/>
</dbReference>
<protein>
    <recommendedName>
        <fullName evidence="4">tRNA pseudouridine synthase A</fullName>
        <ecNumber evidence="4">5.4.99.12</ecNumber>
    </recommendedName>
    <alternativeName>
        <fullName evidence="4">tRNA pseudouridine(38-40) synthase</fullName>
    </alternativeName>
    <alternativeName>
        <fullName evidence="4">tRNA pseudouridylate synthase I</fullName>
    </alternativeName>
    <alternativeName>
        <fullName evidence="4">tRNA-uridine isomerase I</fullName>
    </alternativeName>
</protein>
<evidence type="ECO:0000313" key="9">
    <source>
        <dbReference type="EMBL" id="QCI27934.1"/>
    </source>
</evidence>
<dbReference type="Proteomes" id="UP000272781">
    <property type="component" value="Unassembled WGS sequence"/>
</dbReference>
<dbReference type="InterPro" id="IPR020094">
    <property type="entry name" value="TruA/RsuA/RluB/E/F_N"/>
</dbReference>